<accession>A0ABP1A8U4</accession>
<proteinExistence type="predicted"/>
<dbReference type="EMBL" id="OZ023702">
    <property type="protein sequence ID" value="CAK9858872.1"/>
    <property type="molecule type" value="Genomic_DNA"/>
</dbReference>
<gene>
    <name evidence="1" type="ORF">CSSPJE1EN2_LOCUS1867</name>
</gene>
<name>A0ABP1A8U4_9BRYO</name>
<reference evidence="1 2" key="1">
    <citation type="submission" date="2024-03" db="EMBL/GenBank/DDBJ databases">
        <authorList>
            <consortium name="ELIXIR-Norway"/>
            <consortium name="Elixir Norway"/>
        </authorList>
    </citation>
    <scope>NUCLEOTIDE SEQUENCE [LARGE SCALE GENOMIC DNA]</scope>
</reference>
<evidence type="ECO:0000313" key="2">
    <source>
        <dbReference type="Proteomes" id="UP001497522"/>
    </source>
</evidence>
<organism evidence="1 2">
    <name type="scientific">Sphagnum jensenii</name>
    <dbReference type="NCBI Taxonomy" id="128206"/>
    <lineage>
        <taxon>Eukaryota</taxon>
        <taxon>Viridiplantae</taxon>
        <taxon>Streptophyta</taxon>
        <taxon>Embryophyta</taxon>
        <taxon>Bryophyta</taxon>
        <taxon>Sphagnophytina</taxon>
        <taxon>Sphagnopsida</taxon>
        <taxon>Sphagnales</taxon>
        <taxon>Sphagnaceae</taxon>
        <taxon>Sphagnum</taxon>
    </lineage>
</organism>
<protein>
    <submittedName>
        <fullName evidence="1">Uncharacterized protein</fullName>
    </submittedName>
</protein>
<evidence type="ECO:0000313" key="1">
    <source>
        <dbReference type="EMBL" id="CAK9858872.1"/>
    </source>
</evidence>
<keyword evidence="2" id="KW-1185">Reference proteome</keyword>
<dbReference type="Proteomes" id="UP001497522">
    <property type="component" value="Chromosome 1"/>
</dbReference>
<sequence>MESLQEEPPCDVSVISTEELASLAPSGVTTNRSCLPPIINIVKEVDNSKKFDNVEEDKGSMSKPKTHTMPSARVINKGHLVQELLPIHAHEDS</sequence>